<dbReference type="PATRIC" id="fig|190192.8.peg.151"/>
<feature type="compositionally biased region" description="Polar residues" evidence="3">
    <location>
        <begin position="1"/>
        <end position="11"/>
    </location>
</feature>
<dbReference type="EMBL" id="AE009439">
    <property type="protein sequence ID" value="AAM01368.1"/>
    <property type="molecule type" value="Genomic_DNA"/>
</dbReference>
<accession>Q8TYZ0</accession>
<dbReference type="HOGENOM" id="CLU_013458_2_1_2"/>
<dbReference type="PANTHER" id="PTHR12818">
    <property type="entry name" value="TRNA (ADENINE(37)-N6)-METHYLTRANSFERASE"/>
    <property type="match status" value="1"/>
</dbReference>
<dbReference type="PaxDb" id="190192-MK0151"/>
<dbReference type="InterPro" id="IPR036413">
    <property type="entry name" value="YaeB-like_sf"/>
</dbReference>
<feature type="domain" description="TsaA-like" evidence="4">
    <location>
        <begin position="27"/>
        <end position="148"/>
    </location>
</feature>
<evidence type="ECO:0000256" key="2">
    <source>
        <dbReference type="ARBA" id="ARBA00033753"/>
    </source>
</evidence>
<sequence length="173" mass="19543">MSSPDTPSCAHTSPPRHPPGDDVPLRLTPIGWVVERTDEEGLVKVRERYRKCLEGLEGFSHVWILWWGHEADRTVTRVRPVHGEVPELVGVFACRSPDRPNPVLLTLCRILEVRPNSGELRVSGLDARAGSPVVDMKPYLPGYDEPDGEVSVPEWVEMVKRGHRPPRTRGHRR</sequence>
<reference evidence="5 6" key="1">
    <citation type="journal article" date="2002" name="Proc. Natl. Acad. Sci. U.S.A.">
        <title>The complete genome of hyperthermophile Methanopyrus kandleri AV19 and monophyly of archaeal methanogens.</title>
        <authorList>
            <person name="Slesarev A.I."/>
            <person name="Mezhevaya K.V."/>
            <person name="Makarova K.S."/>
            <person name="Polushin N.N."/>
            <person name="Shcherbinina O.V."/>
            <person name="Shakhova V.V."/>
            <person name="Belova G.I."/>
            <person name="Aravind L."/>
            <person name="Natale D.A."/>
            <person name="Rogozin I.B."/>
            <person name="Tatusov R.L."/>
            <person name="Wolf Y.I."/>
            <person name="Stetter K.O."/>
            <person name="Malykh A.G."/>
            <person name="Koonin E.V."/>
            <person name="Kozyavkin S.A."/>
        </authorList>
    </citation>
    <scope>NUCLEOTIDE SEQUENCE [LARGE SCALE GENOMIC DNA]</scope>
    <source>
        <strain evidence="6">AV19 / DSM 6324 / JCM 9639 / NBRC 100938</strain>
    </source>
</reference>
<evidence type="ECO:0000259" key="4">
    <source>
        <dbReference type="PROSITE" id="PS51668"/>
    </source>
</evidence>
<dbReference type="SUPFAM" id="SSF118196">
    <property type="entry name" value="YaeB-like"/>
    <property type="match status" value="1"/>
</dbReference>
<protein>
    <submittedName>
        <fullName evidence="5">Uncharacterized conserved protein</fullName>
    </submittedName>
</protein>
<keyword evidence="1" id="KW-0949">S-adenosyl-L-methionine</keyword>
<dbReference type="InParanoid" id="Q8TYZ0"/>
<dbReference type="PROSITE" id="PS01318">
    <property type="entry name" value="TSAA_1"/>
    <property type="match status" value="1"/>
</dbReference>
<dbReference type="CDD" id="cd09281">
    <property type="entry name" value="UPF0066"/>
    <property type="match status" value="1"/>
</dbReference>
<dbReference type="Proteomes" id="UP000001826">
    <property type="component" value="Chromosome"/>
</dbReference>
<keyword evidence="6" id="KW-1185">Reference proteome</keyword>
<evidence type="ECO:0000256" key="1">
    <source>
        <dbReference type="ARBA" id="ARBA00022691"/>
    </source>
</evidence>
<dbReference type="InterPro" id="IPR023370">
    <property type="entry name" value="TrmO-like_N"/>
</dbReference>
<dbReference type="PROSITE" id="PS51668">
    <property type="entry name" value="TSAA_2"/>
    <property type="match status" value="1"/>
</dbReference>
<dbReference type="EnsemblBacteria" id="AAM01368">
    <property type="protein sequence ID" value="AAM01368"/>
    <property type="gene ID" value="MK0151"/>
</dbReference>
<comment type="similarity">
    <text evidence="2">Belongs to the tRNA methyltransferase O family.</text>
</comment>
<dbReference type="InterPro" id="IPR036414">
    <property type="entry name" value="YaeB_N_sf"/>
</dbReference>
<dbReference type="Pfam" id="PF01980">
    <property type="entry name" value="TrmO_N"/>
    <property type="match status" value="1"/>
</dbReference>
<dbReference type="InterPro" id="IPR023368">
    <property type="entry name" value="UPF0066_cons_site"/>
</dbReference>
<evidence type="ECO:0000313" key="5">
    <source>
        <dbReference type="EMBL" id="AAM01368.1"/>
    </source>
</evidence>
<dbReference type="AlphaFoldDB" id="Q8TYZ0"/>
<evidence type="ECO:0000313" key="6">
    <source>
        <dbReference type="Proteomes" id="UP000001826"/>
    </source>
</evidence>
<feature type="region of interest" description="Disordered" evidence="3">
    <location>
        <begin position="1"/>
        <end position="24"/>
    </location>
</feature>
<dbReference type="KEGG" id="mka:MK0151"/>
<dbReference type="Gene3D" id="2.40.30.70">
    <property type="entry name" value="YaeB-like"/>
    <property type="match status" value="1"/>
</dbReference>
<organism evidence="5 6">
    <name type="scientific">Methanopyrus kandleri (strain AV19 / DSM 6324 / JCM 9639 / NBRC 100938)</name>
    <dbReference type="NCBI Taxonomy" id="190192"/>
    <lineage>
        <taxon>Archaea</taxon>
        <taxon>Methanobacteriati</taxon>
        <taxon>Methanobacteriota</taxon>
        <taxon>Methanomada group</taxon>
        <taxon>Methanopyri</taxon>
        <taxon>Methanopyrales</taxon>
        <taxon>Methanopyraceae</taxon>
        <taxon>Methanopyrus</taxon>
    </lineage>
</organism>
<name>Q8TYZ0_METKA</name>
<evidence type="ECO:0000256" key="3">
    <source>
        <dbReference type="SAM" id="MobiDB-lite"/>
    </source>
</evidence>
<dbReference type="InterPro" id="IPR040372">
    <property type="entry name" value="YaeB-like"/>
</dbReference>
<dbReference type="STRING" id="190192.MK0151"/>
<proteinExistence type="inferred from homology"/>
<gene>
    <name evidence="5" type="ordered locus">MK0151</name>
</gene>
<dbReference type="PANTHER" id="PTHR12818:SF0">
    <property type="entry name" value="TRNA (ADENINE(37)-N6)-METHYLTRANSFERASE"/>
    <property type="match status" value="1"/>
</dbReference>